<feature type="signal peptide" evidence="1">
    <location>
        <begin position="1"/>
        <end position="16"/>
    </location>
</feature>
<dbReference type="Proteomes" id="UP000800200">
    <property type="component" value="Unassembled WGS sequence"/>
</dbReference>
<evidence type="ECO:0000256" key="1">
    <source>
        <dbReference type="SAM" id="SignalP"/>
    </source>
</evidence>
<dbReference type="OrthoDB" id="3780398at2759"/>
<evidence type="ECO:0000313" key="3">
    <source>
        <dbReference type="Proteomes" id="UP000800200"/>
    </source>
</evidence>
<name>A0A6A6DQY3_9PEZI</name>
<gene>
    <name evidence="2" type="ORF">K469DRAFT_269741</name>
</gene>
<keyword evidence="1" id="KW-0732">Signal</keyword>
<keyword evidence="3" id="KW-1185">Reference proteome</keyword>
<dbReference type="AlphaFoldDB" id="A0A6A6DQY3"/>
<sequence length="140" mass="15053">MRFFATLPFLAICAFAIPALQTRTNTCFDLSKTACPGHQVDNTLANEAILKACQRIQTCTHQPGRPLANPVRGTVPGFTAVITIGEACGGVHDWNVDSCVALFQEVVNAPCQSENQKPDYQLGYNKATCDGTFISLNFGG</sequence>
<reference evidence="2" key="1">
    <citation type="journal article" date="2020" name="Stud. Mycol.">
        <title>101 Dothideomycetes genomes: a test case for predicting lifestyles and emergence of pathogens.</title>
        <authorList>
            <person name="Haridas S."/>
            <person name="Albert R."/>
            <person name="Binder M."/>
            <person name="Bloem J."/>
            <person name="Labutti K."/>
            <person name="Salamov A."/>
            <person name="Andreopoulos B."/>
            <person name="Baker S."/>
            <person name="Barry K."/>
            <person name="Bills G."/>
            <person name="Bluhm B."/>
            <person name="Cannon C."/>
            <person name="Castanera R."/>
            <person name="Culley D."/>
            <person name="Daum C."/>
            <person name="Ezra D."/>
            <person name="Gonzalez J."/>
            <person name="Henrissat B."/>
            <person name="Kuo A."/>
            <person name="Liang C."/>
            <person name="Lipzen A."/>
            <person name="Lutzoni F."/>
            <person name="Magnuson J."/>
            <person name="Mondo S."/>
            <person name="Nolan M."/>
            <person name="Ohm R."/>
            <person name="Pangilinan J."/>
            <person name="Park H.-J."/>
            <person name="Ramirez L."/>
            <person name="Alfaro M."/>
            <person name="Sun H."/>
            <person name="Tritt A."/>
            <person name="Yoshinaga Y."/>
            <person name="Zwiers L.-H."/>
            <person name="Turgeon B."/>
            <person name="Goodwin S."/>
            <person name="Spatafora J."/>
            <person name="Crous P."/>
            <person name="Grigoriev I."/>
        </authorList>
    </citation>
    <scope>NUCLEOTIDE SEQUENCE</scope>
    <source>
        <strain evidence="2">CBS 207.26</strain>
    </source>
</reference>
<accession>A0A6A6DQY3</accession>
<organism evidence="2 3">
    <name type="scientific">Zopfia rhizophila CBS 207.26</name>
    <dbReference type="NCBI Taxonomy" id="1314779"/>
    <lineage>
        <taxon>Eukaryota</taxon>
        <taxon>Fungi</taxon>
        <taxon>Dikarya</taxon>
        <taxon>Ascomycota</taxon>
        <taxon>Pezizomycotina</taxon>
        <taxon>Dothideomycetes</taxon>
        <taxon>Dothideomycetes incertae sedis</taxon>
        <taxon>Zopfiaceae</taxon>
        <taxon>Zopfia</taxon>
    </lineage>
</organism>
<feature type="chain" id="PRO_5025583580" evidence="1">
    <location>
        <begin position="17"/>
        <end position="140"/>
    </location>
</feature>
<evidence type="ECO:0000313" key="2">
    <source>
        <dbReference type="EMBL" id="KAF2180728.1"/>
    </source>
</evidence>
<dbReference type="EMBL" id="ML994656">
    <property type="protein sequence ID" value="KAF2180728.1"/>
    <property type="molecule type" value="Genomic_DNA"/>
</dbReference>
<proteinExistence type="predicted"/>
<protein>
    <submittedName>
        <fullName evidence="2">Uncharacterized protein</fullName>
    </submittedName>
</protein>